<dbReference type="PANTHER" id="PTHR34584:SF1">
    <property type="entry name" value="NA(+)_H(+) ANTIPORTER SUBUNIT E1"/>
    <property type="match status" value="1"/>
</dbReference>
<keyword evidence="4 7" id="KW-0812">Transmembrane</keyword>
<feature type="transmembrane region" description="Helical" evidence="7">
    <location>
        <begin position="43"/>
        <end position="65"/>
    </location>
</feature>
<sequence length="181" mass="20714">MLLRSKRLTGWLGRWQPPPWQALLLRTLLYSGLWWVLTEGKGSLWIGVALALVIALCAPVSVATWPRQLRWWKLPLFIGFMLKSSLKGALEVAKLAISQRYHANTLTHTYCFRLLKQPPQQLLMANLVNLTPGTLTLRIRGDALYIHILHHHPHVEYQLKLLESRIAGLYGLTHGPTEYQP</sequence>
<evidence type="ECO:0000256" key="4">
    <source>
        <dbReference type="ARBA" id="ARBA00022692"/>
    </source>
</evidence>
<dbReference type="Pfam" id="PF01899">
    <property type="entry name" value="MNHE"/>
    <property type="match status" value="1"/>
</dbReference>
<name>A0ABX4G9U9_9GAMM</name>
<dbReference type="Proteomes" id="UP000216538">
    <property type="component" value="Unassembled WGS sequence"/>
</dbReference>
<evidence type="ECO:0000256" key="3">
    <source>
        <dbReference type="ARBA" id="ARBA00022475"/>
    </source>
</evidence>
<keyword evidence="5 7" id="KW-1133">Transmembrane helix</keyword>
<keyword evidence="9" id="KW-1185">Reference proteome</keyword>
<protein>
    <submittedName>
        <fullName evidence="8">Cation:proton antiporter</fullName>
    </submittedName>
</protein>
<evidence type="ECO:0000313" key="9">
    <source>
        <dbReference type="Proteomes" id="UP000216538"/>
    </source>
</evidence>
<feature type="transmembrane region" description="Helical" evidence="7">
    <location>
        <begin position="20"/>
        <end position="37"/>
    </location>
</feature>
<keyword evidence="6 7" id="KW-0472">Membrane</keyword>
<keyword evidence="3" id="KW-1003">Cell membrane</keyword>
<evidence type="ECO:0000256" key="6">
    <source>
        <dbReference type="ARBA" id="ARBA00023136"/>
    </source>
</evidence>
<dbReference type="PANTHER" id="PTHR34584">
    <property type="entry name" value="NA(+)/H(+) ANTIPORTER SUBUNIT E1"/>
    <property type="match status" value="1"/>
</dbReference>
<evidence type="ECO:0000313" key="8">
    <source>
        <dbReference type="EMBL" id="OZT74338.1"/>
    </source>
</evidence>
<evidence type="ECO:0000256" key="7">
    <source>
        <dbReference type="SAM" id="Phobius"/>
    </source>
</evidence>
<gene>
    <name evidence="8" type="ORF">CE457_10140</name>
</gene>
<proteinExistence type="inferred from homology"/>
<evidence type="ECO:0000256" key="5">
    <source>
        <dbReference type="ARBA" id="ARBA00022989"/>
    </source>
</evidence>
<dbReference type="RefSeq" id="WP_083825746.1">
    <property type="nucleotide sequence ID" value="NZ_JH393257.1"/>
</dbReference>
<comment type="caution">
    <text evidence="8">The sequence shown here is derived from an EMBL/GenBank/DDBJ whole genome shotgun (WGS) entry which is preliminary data.</text>
</comment>
<dbReference type="InterPro" id="IPR002758">
    <property type="entry name" value="Cation_antiport_E"/>
</dbReference>
<comment type="similarity">
    <text evidence="2">Belongs to the CPA3 antiporters (TC 2.A.63) subunit E family.</text>
</comment>
<organism evidence="8 9">
    <name type="scientific">Vreelandella boliviensis LC1</name>
    <dbReference type="NCBI Taxonomy" id="1072583"/>
    <lineage>
        <taxon>Bacteria</taxon>
        <taxon>Pseudomonadati</taxon>
        <taxon>Pseudomonadota</taxon>
        <taxon>Gammaproteobacteria</taxon>
        <taxon>Oceanospirillales</taxon>
        <taxon>Halomonadaceae</taxon>
        <taxon>Vreelandella</taxon>
    </lineage>
</organism>
<reference evidence="8 9" key="1">
    <citation type="submission" date="2017-07" db="EMBL/GenBank/DDBJ databases">
        <title>Shotgun whole genome sequences of three halophilic bacterial isolates.</title>
        <authorList>
            <person name="Pozzo T."/>
            <person name="Higdon S.M."/>
            <person name="Quillaguaman J."/>
        </authorList>
    </citation>
    <scope>NUCLEOTIDE SEQUENCE [LARGE SCALE GENOMIC DNA]</scope>
    <source>
        <strain evidence="8 9">LC1</strain>
    </source>
</reference>
<accession>A0ABX4G9U9</accession>
<dbReference type="EMBL" id="NPEY01000006">
    <property type="protein sequence ID" value="OZT74338.1"/>
    <property type="molecule type" value="Genomic_DNA"/>
</dbReference>
<comment type="subcellular location">
    <subcellularLocation>
        <location evidence="1">Cell membrane</location>
        <topology evidence="1">Multi-pass membrane protein</topology>
    </subcellularLocation>
</comment>
<evidence type="ECO:0000256" key="1">
    <source>
        <dbReference type="ARBA" id="ARBA00004651"/>
    </source>
</evidence>
<evidence type="ECO:0000256" key="2">
    <source>
        <dbReference type="ARBA" id="ARBA00006228"/>
    </source>
</evidence>